<dbReference type="InterPro" id="IPR036163">
    <property type="entry name" value="HMA_dom_sf"/>
</dbReference>
<comment type="catalytic activity">
    <reaction evidence="10">
        <text>ATP + H2O = ADP + phosphate + H(+)</text>
        <dbReference type="Rhea" id="RHEA:13065"/>
        <dbReference type="ChEBI" id="CHEBI:15377"/>
        <dbReference type="ChEBI" id="CHEBI:15378"/>
        <dbReference type="ChEBI" id="CHEBI:30616"/>
        <dbReference type="ChEBI" id="CHEBI:43474"/>
        <dbReference type="ChEBI" id="CHEBI:456216"/>
    </reaction>
</comment>
<evidence type="ECO:0000256" key="12">
    <source>
        <dbReference type="RuleBase" id="RU362081"/>
    </source>
</evidence>
<dbReference type="AlphaFoldDB" id="A0AB39TRV0"/>
<dbReference type="PANTHER" id="PTHR43520:SF8">
    <property type="entry name" value="P-TYPE CU(+) TRANSPORTER"/>
    <property type="match status" value="1"/>
</dbReference>
<dbReference type="InterPro" id="IPR036412">
    <property type="entry name" value="HAD-like_sf"/>
</dbReference>
<dbReference type="EMBL" id="CP163445">
    <property type="protein sequence ID" value="XDQ82030.1"/>
    <property type="molecule type" value="Genomic_DNA"/>
</dbReference>
<feature type="transmembrane region" description="Helical" evidence="12">
    <location>
        <begin position="356"/>
        <end position="376"/>
    </location>
</feature>
<evidence type="ECO:0000256" key="1">
    <source>
        <dbReference type="ARBA" id="ARBA00004651"/>
    </source>
</evidence>
<dbReference type="InterPro" id="IPR059000">
    <property type="entry name" value="ATPase_P-type_domA"/>
</dbReference>
<evidence type="ECO:0000256" key="2">
    <source>
        <dbReference type="ARBA" id="ARBA00006024"/>
    </source>
</evidence>
<dbReference type="InterPro" id="IPR018303">
    <property type="entry name" value="ATPase_P-typ_P_site"/>
</dbReference>
<proteinExistence type="inferred from homology"/>
<dbReference type="NCBIfam" id="TIGR01525">
    <property type="entry name" value="ATPase-IB_hvy"/>
    <property type="match status" value="1"/>
</dbReference>
<sequence>MTTQAPASTEVELSIGGMTCASCAARIEKKLNRMDGVSASVNYATEKAKVSFDGGVEVADLIATVEATGYTAALPKPPVTEQNGDQAEPADELAPLRQRLFTAVALAVPVIAMAMVPALQFDNWQWLSLTLAAPVVTYAAWPFHRAAWTNAKHGAATMDTLVSLGTGAAFLWSLWALFFGDAGMPGMRHGFDLTIGRSDGSSNIYLEAAAGVTAFILAGRYFEARSKRTAGAALKALLELGAKDVTVLRGGGEVRIPIGELAVGMRFVVRPGEKIATDGTVVEGASAVDASMLTGESVPVEVGVGDAVTGATVNAGGRLVVEATRVGADTQLSRMAKLVEDAQNGKAAAQRLADRISAVFVPIVITLAVATLGYWLGTGEGWTAAFTAAVAVLIIACPCALGLATPTALLVGTGRGAQLGVLIKGPEVLESTRKVDTIVLDKTGTVTTGRMTLLAVHTAEGVTEAEALRLAGALEHASEHPIARAIATAAAKAGELPAVEGFENVPGLGVQGVVDGHAVVAGREALLTEWSQHLSPALAEAKRTAEAAGRTAIAVGWDGEARAVLVVADAVKPTSAEAIAELRRLGLTPVLLTGDNRAVAEAVAAEVGIEPQHVIAEVLPQDKVDTVKRLQAEGKVVAMVGDGVNDAAALAQADLGLAMGTGTDAAIEAGDLTLVRGDLRAAADAIRLSRRTLGTIKSNLFWAFGYNVAALPLAAAGLLNPMIAGAAMAFSSVFVVGNSLRLRRFR</sequence>
<name>A0AB39TRV0_9ACTN</name>
<dbReference type="NCBIfam" id="TIGR01511">
    <property type="entry name" value="ATPase-IB1_Cu"/>
    <property type="match status" value="1"/>
</dbReference>
<evidence type="ECO:0000256" key="4">
    <source>
        <dbReference type="ARBA" id="ARBA00022723"/>
    </source>
</evidence>
<evidence type="ECO:0000313" key="14">
    <source>
        <dbReference type="EMBL" id="XDQ82030.1"/>
    </source>
</evidence>
<dbReference type="FunFam" id="3.30.70.100:FF:000005">
    <property type="entry name" value="Copper-exporting P-type ATPase A"/>
    <property type="match status" value="1"/>
</dbReference>
<evidence type="ECO:0000256" key="10">
    <source>
        <dbReference type="ARBA" id="ARBA00049360"/>
    </source>
</evidence>
<keyword evidence="5 12" id="KW-0547">Nucleotide-binding</keyword>
<dbReference type="InterPro" id="IPR017969">
    <property type="entry name" value="Heavy-metal-associated_CS"/>
</dbReference>
<evidence type="ECO:0000256" key="9">
    <source>
        <dbReference type="ARBA" id="ARBA00023136"/>
    </source>
</evidence>
<dbReference type="InterPro" id="IPR027256">
    <property type="entry name" value="P-typ_ATPase_IB"/>
</dbReference>
<dbReference type="SFLD" id="SFLDG00002">
    <property type="entry name" value="C1.7:_P-type_atpase_like"/>
    <property type="match status" value="1"/>
</dbReference>
<dbReference type="RefSeq" id="WP_369184565.1">
    <property type="nucleotide sequence ID" value="NZ_CP163445.1"/>
</dbReference>
<dbReference type="Gene3D" id="2.70.150.10">
    <property type="entry name" value="Calcium-transporting ATPase, cytoplasmic transduction domain A"/>
    <property type="match status" value="1"/>
</dbReference>
<dbReference type="InterPro" id="IPR001757">
    <property type="entry name" value="P_typ_ATPase"/>
</dbReference>
<dbReference type="GO" id="GO:0005886">
    <property type="term" value="C:plasma membrane"/>
    <property type="evidence" value="ECO:0007669"/>
    <property type="project" value="UniProtKB-SubCell"/>
</dbReference>
<evidence type="ECO:0000256" key="8">
    <source>
        <dbReference type="ARBA" id="ARBA00022989"/>
    </source>
</evidence>
<dbReference type="InterPro" id="IPR023214">
    <property type="entry name" value="HAD_sf"/>
</dbReference>
<dbReference type="SUPFAM" id="SSF55008">
    <property type="entry name" value="HMA, heavy metal-associated domain"/>
    <property type="match status" value="1"/>
</dbReference>
<dbReference type="GO" id="GO:0016887">
    <property type="term" value="F:ATP hydrolysis activity"/>
    <property type="evidence" value="ECO:0007669"/>
    <property type="project" value="InterPro"/>
</dbReference>
<keyword evidence="12" id="KW-1003">Cell membrane</keyword>
<dbReference type="Pfam" id="PF00403">
    <property type="entry name" value="HMA"/>
    <property type="match status" value="1"/>
</dbReference>
<keyword evidence="6 12" id="KW-0067">ATP-binding</keyword>
<dbReference type="InterPro" id="IPR023299">
    <property type="entry name" value="ATPase_P-typ_cyto_dom_N"/>
</dbReference>
<feature type="transmembrane region" description="Helical" evidence="12">
    <location>
        <begin position="124"/>
        <end position="141"/>
    </location>
</feature>
<dbReference type="FunFam" id="2.70.150.10:FF:000002">
    <property type="entry name" value="Copper-transporting ATPase 1, putative"/>
    <property type="match status" value="1"/>
</dbReference>
<dbReference type="SUPFAM" id="SSF56784">
    <property type="entry name" value="HAD-like"/>
    <property type="match status" value="1"/>
</dbReference>
<dbReference type="PANTHER" id="PTHR43520">
    <property type="entry name" value="ATP7, ISOFORM B"/>
    <property type="match status" value="1"/>
</dbReference>
<keyword evidence="3 12" id="KW-0812">Transmembrane</keyword>
<feature type="transmembrane region" description="Helical" evidence="12">
    <location>
        <begin position="722"/>
        <end position="740"/>
    </location>
</feature>
<keyword evidence="7" id="KW-1278">Translocase</keyword>
<comment type="similarity">
    <text evidence="2 12">Belongs to the cation transport ATPase (P-type) (TC 3.A.3) family. Type IB subfamily.</text>
</comment>
<keyword evidence="9 12" id="KW-0472">Membrane</keyword>
<dbReference type="SUPFAM" id="SSF81653">
    <property type="entry name" value="Calcium ATPase, transduction domain A"/>
    <property type="match status" value="1"/>
</dbReference>
<dbReference type="NCBIfam" id="TIGR01494">
    <property type="entry name" value="ATPase_P-type"/>
    <property type="match status" value="1"/>
</dbReference>
<dbReference type="Pfam" id="PF00122">
    <property type="entry name" value="E1-E2_ATPase"/>
    <property type="match status" value="1"/>
</dbReference>
<evidence type="ECO:0000256" key="7">
    <source>
        <dbReference type="ARBA" id="ARBA00022967"/>
    </source>
</evidence>
<dbReference type="PROSITE" id="PS00154">
    <property type="entry name" value="ATPASE_E1_E2"/>
    <property type="match status" value="1"/>
</dbReference>
<dbReference type="GO" id="GO:0055070">
    <property type="term" value="P:copper ion homeostasis"/>
    <property type="evidence" value="ECO:0007669"/>
    <property type="project" value="TreeGrafter"/>
</dbReference>
<dbReference type="PROSITE" id="PS01047">
    <property type="entry name" value="HMA_1"/>
    <property type="match status" value="1"/>
</dbReference>
<dbReference type="GO" id="GO:0005507">
    <property type="term" value="F:copper ion binding"/>
    <property type="evidence" value="ECO:0007669"/>
    <property type="project" value="TreeGrafter"/>
</dbReference>
<feature type="transmembrane region" description="Helical" evidence="12">
    <location>
        <begin position="161"/>
        <end position="184"/>
    </location>
</feature>
<dbReference type="GO" id="GO:0043682">
    <property type="term" value="F:P-type divalent copper transporter activity"/>
    <property type="evidence" value="ECO:0007669"/>
    <property type="project" value="TreeGrafter"/>
</dbReference>
<keyword evidence="4 12" id="KW-0479">Metal-binding</keyword>
<feature type="transmembrane region" description="Helical" evidence="12">
    <location>
        <begin position="699"/>
        <end position="716"/>
    </location>
</feature>
<dbReference type="CDD" id="cd00371">
    <property type="entry name" value="HMA"/>
    <property type="match status" value="1"/>
</dbReference>
<evidence type="ECO:0000256" key="5">
    <source>
        <dbReference type="ARBA" id="ARBA00022741"/>
    </source>
</evidence>
<feature type="transmembrane region" description="Helical" evidence="12">
    <location>
        <begin position="382"/>
        <end position="405"/>
    </location>
</feature>
<reference evidence="14" key="1">
    <citation type="submission" date="2024-07" db="EMBL/GenBank/DDBJ databases">
        <authorList>
            <person name="Yu S.T."/>
        </authorList>
    </citation>
    <scope>NUCLEOTIDE SEQUENCE</scope>
    <source>
        <strain evidence="14">Y1</strain>
    </source>
</reference>
<evidence type="ECO:0000256" key="3">
    <source>
        <dbReference type="ARBA" id="ARBA00022692"/>
    </source>
</evidence>
<dbReference type="Gene3D" id="3.30.70.100">
    <property type="match status" value="1"/>
</dbReference>
<dbReference type="Gene3D" id="3.40.50.1000">
    <property type="entry name" value="HAD superfamily/HAD-like"/>
    <property type="match status" value="1"/>
</dbReference>
<evidence type="ECO:0000256" key="6">
    <source>
        <dbReference type="ARBA" id="ARBA00022840"/>
    </source>
</evidence>
<feature type="transmembrane region" description="Helical" evidence="12">
    <location>
        <begin position="204"/>
        <end position="222"/>
    </location>
</feature>
<dbReference type="Gene3D" id="3.40.1110.10">
    <property type="entry name" value="Calcium-transporting ATPase, cytoplasmic domain N"/>
    <property type="match status" value="1"/>
</dbReference>
<organism evidence="14">
    <name type="scientific">Streptomyces sp. Y1</name>
    <dbReference type="NCBI Taxonomy" id="3238634"/>
    <lineage>
        <taxon>Bacteria</taxon>
        <taxon>Bacillati</taxon>
        <taxon>Actinomycetota</taxon>
        <taxon>Actinomycetes</taxon>
        <taxon>Kitasatosporales</taxon>
        <taxon>Streptomycetaceae</taxon>
        <taxon>Streptomyces</taxon>
    </lineage>
</organism>
<dbReference type="SFLD" id="SFLDS00003">
    <property type="entry name" value="Haloacid_Dehalogenase"/>
    <property type="match status" value="1"/>
</dbReference>
<dbReference type="PROSITE" id="PS50846">
    <property type="entry name" value="HMA_2"/>
    <property type="match status" value="1"/>
</dbReference>
<dbReference type="GO" id="GO:0005524">
    <property type="term" value="F:ATP binding"/>
    <property type="evidence" value="ECO:0007669"/>
    <property type="project" value="UniProtKB-UniRule"/>
</dbReference>
<keyword evidence="8 12" id="KW-1133">Transmembrane helix</keyword>
<dbReference type="InterPro" id="IPR008250">
    <property type="entry name" value="ATPase_P-typ_transduc_dom_A_sf"/>
</dbReference>
<comment type="subcellular location">
    <subcellularLocation>
        <location evidence="1">Cell membrane</location>
        <topology evidence="1">Multi-pass membrane protein</topology>
    </subcellularLocation>
</comment>
<dbReference type="PRINTS" id="PR00119">
    <property type="entry name" value="CATATPASE"/>
</dbReference>
<feature type="transmembrane region" description="Helical" evidence="12">
    <location>
        <begin position="100"/>
        <end position="118"/>
    </location>
</feature>
<dbReference type="Pfam" id="PF00702">
    <property type="entry name" value="Hydrolase"/>
    <property type="match status" value="1"/>
</dbReference>
<dbReference type="InterPro" id="IPR044492">
    <property type="entry name" value="P_typ_ATPase_HD_dom"/>
</dbReference>
<gene>
    <name evidence="14" type="ORF">AB2U05_27935</name>
</gene>
<feature type="domain" description="HMA" evidence="13">
    <location>
        <begin position="9"/>
        <end position="73"/>
    </location>
</feature>
<protein>
    <recommendedName>
        <fullName evidence="11">Cation-transporting P-type ATPase B</fullName>
    </recommendedName>
</protein>
<dbReference type="InterPro" id="IPR006121">
    <property type="entry name" value="HMA_dom"/>
</dbReference>
<evidence type="ECO:0000259" key="13">
    <source>
        <dbReference type="PROSITE" id="PS50846"/>
    </source>
</evidence>
<dbReference type="PRINTS" id="PR00943">
    <property type="entry name" value="CUATPASE"/>
</dbReference>
<dbReference type="SUPFAM" id="SSF81665">
    <property type="entry name" value="Calcium ATPase, transmembrane domain M"/>
    <property type="match status" value="1"/>
</dbReference>
<dbReference type="SFLD" id="SFLDF00027">
    <property type="entry name" value="p-type_atpase"/>
    <property type="match status" value="1"/>
</dbReference>
<accession>A0AB39TRV0</accession>
<dbReference type="InterPro" id="IPR023298">
    <property type="entry name" value="ATPase_P-typ_TM_dom_sf"/>
</dbReference>
<dbReference type="CDD" id="cd02094">
    <property type="entry name" value="P-type_ATPase_Cu-like"/>
    <property type="match status" value="1"/>
</dbReference>
<evidence type="ECO:0000256" key="11">
    <source>
        <dbReference type="ARBA" id="ARBA00074171"/>
    </source>
</evidence>